<reference evidence="1 2" key="1">
    <citation type="submission" date="2020-08" db="EMBL/GenBank/DDBJ databases">
        <authorList>
            <person name="Liu C."/>
            <person name="Sun Q."/>
        </authorList>
    </citation>
    <scope>NUCLEOTIDE SEQUENCE [LARGE SCALE GENOMIC DNA]</scope>
    <source>
        <strain evidence="1 2">NSJ-22</strain>
    </source>
</reference>
<protein>
    <submittedName>
        <fullName evidence="1">Uncharacterized protein</fullName>
    </submittedName>
</protein>
<evidence type="ECO:0000313" key="1">
    <source>
        <dbReference type="EMBL" id="MBC6010410.1"/>
    </source>
</evidence>
<dbReference type="RefSeq" id="WP_187012613.1">
    <property type="nucleotide sequence ID" value="NZ_JACRWG010000040.1"/>
</dbReference>
<organism evidence="1 2">
    <name type="scientific">Catenibacterium faecis</name>
    <dbReference type="NCBI Taxonomy" id="2764323"/>
    <lineage>
        <taxon>Bacteria</taxon>
        <taxon>Bacillati</taxon>
        <taxon>Bacillota</taxon>
        <taxon>Erysipelotrichia</taxon>
        <taxon>Erysipelotrichales</taxon>
        <taxon>Coprobacillaceae</taxon>
        <taxon>Catenibacterium</taxon>
    </lineage>
</organism>
<gene>
    <name evidence="1" type="ORF">H8909_09175</name>
</gene>
<dbReference type="EMBL" id="JACRWG010000040">
    <property type="protein sequence ID" value="MBC6010410.1"/>
    <property type="molecule type" value="Genomic_DNA"/>
</dbReference>
<keyword evidence="2" id="KW-1185">Reference proteome</keyword>
<evidence type="ECO:0000313" key="2">
    <source>
        <dbReference type="Proteomes" id="UP000603474"/>
    </source>
</evidence>
<sequence>MEWESYFYKRILDRGYDYYLDGCVEDLRITSNRIKAVVYGTHPYHVEIK</sequence>
<comment type="caution">
    <text evidence="1">The sequence shown here is derived from an EMBL/GenBank/DDBJ whole genome shotgun (WGS) entry which is preliminary data.</text>
</comment>
<dbReference type="Proteomes" id="UP000603474">
    <property type="component" value="Unassembled WGS sequence"/>
</dbReference>
<proteinExistence type="predicted"/>
<accession>A0ABR7KCH0</accession>
<name>A0ABR7KCH0_9FIRM</name>